<dbReference type="AlphaFoldDB" id="A0AAW3AQW8"/>
<dbReference type="PRINTS" id="PR00081">
    <property type="entry name" value="GDHRDH"/>
</dbReference>
<dbReference type="EMBL" id="JBAMZK010000011">
    <property type="protein sequence ID" value="KAL0511059.1"/>
    <property type="molecule type" value="Genomic_DNA"/>
</dbReference>
<accession>A0AAW3AQW8</accession>
<protein>
    <submittedName>
        <fullName evidence="4">Short chain dehydrogenase/Enoyl-(Acyl carrier protein) reductase</fullName>
    </submittedName>
</protein>
<sequence length="440" mass="48084">MCSPPPLTVRLALPTNDCIVQLISLRKMIHLGNCYIPWLVFTLAELRAVLCQIAFLVAGSAILGPLCRRGVAGGALLACYTVVMFFFQRRLASGFSVRFSSLRAWRSSPENFRKTSAFLKALKAKKTTAAGVSVAGFGAHPVAVITGGERGIGEEVVDQLLREGLDVILCCPFEAAALRTIAKLEARTPNSLLRFLKLNLNDEECVRQSAAAVLEMTPRIDVLINNAGLANPLSYKMNKRGYEVVLSINFLGHALFTELLLERVKASAPSRIVNVASLMHLNACMPGTCKTALDAMTVNCDPASPHHTHNYSLSKLLLVCYTRDLARRLRGTDTVATVVHPGVVLTDIYAFAAVFMKVFLRTVFKFPGEGAEVVLYCTLADGIRSGSFYADCTEYDGLLSPLALDDAHNERLRRVLLRYFALDTSKPTGKLLPEVVESML</sequence>
<dbReference type="Gene3D" id="3.40.50.720">
    <property type="entry name" value="NAD(P)-binding Rossmann-like Domain"/>
    <property type="match status" value="1"/>
</dbReference>
<dbReference type="InterPro" id="IPR036291">
    <property type="entry name" value="NAD(P)-bd_dom_sf"/>
</dbReference>
<name>A0AAW3AQW8_9TRYP</name>
<evidence type="ECO:0000313" key="4">
    <source>
        <dbReference type="EMBL" id="KAL0511059.1"/>
    </source>
</evidence>
<dbReference type="PANTHER" id="PTHR43157:SF31">
    <property type="entry name" value="PHOSPHATIDYLINOSITOL-GLYCAN BIOSYNTHESIS CLASS F PROTEIN"/>
    <property type="match status" value="1"/>
</dbReference>
<evidence type="ECO:0000313" key="5">
    <source>
        <dbReference type="Proteomes" id="UP001500131"/>
    </source>
</evidence>
<feature type="transmembrane region" description="Helical" evidence="3">
    <location>
        <begin position="35"/>
        <end position="58"/>
    </location>
</feature>
<evidence type="ECO:0000256" key="1">
    <source>
        <dbReference type="ARBA" id="ARBA00023002"/>
    </source>
</evidence>
<dbReference type="Proteomes" id="UP001500131">
    <property type="component" value="Unassembled WGS sequence"/>
</dbReference>
<proteinExistence type="inferred from homology"/>
<gene>
    <name evidence="4" type="ORF">Q4I31_001614</name>
</gene>
<comment type="caution">
    <text evidence="4">The sequence shown here is derived from an EMBL/GenBank/DDBJ whole genome shotgun (WGS) entry which is preliminary data.</text>
</comment>
<comment type="similarity">
    <text evidence="2">Belongs to the short-chain dehydrogenases/reductases (SDR) family.</text>
</comment>
<keyword evidence="3" id="KW-0812">Transmembrane</keyword>
<keyword evidence="3" id="KW-0472">Membrane</keyword>
<dbReference type="PANTHER" id="PTHR43157">
    <property type="entry name" value="PHOSPHATIDYLINOSITOL-GLYCAN BIOSYNTHESIS CLASS F PROTEIN-RELATED"/>
    <property type="match status" value="1"/>
</dbReference>
<keyword evidence="5" id="KW-1185">Reference proteome</keyword>
<keyword evidence="3" id="KW-1133">Transmembrane helix</keyword>
<keyword evidence="1" id="KW-0560">Oxidoreductase</keyword>
<dbReference type="Pfam" id="PF00106">
    <property type="entry name" value="adh_short"/>
    <property type="match status" value="1"/>
</dbReference>
<dbReference type="InterPro" id="IPR002347">
    <property type="entry name" value="SDR_fam"/>
</dbReference>
<dbReference type="GO" id="GO:0016491">
    <property type="term" value="F:oxidoreductase activity"/>
    <property type="evidence" value="ECO:0007669"/>
    <property type="project" value="UniProtKB-KW"/>
</dbReference>
<dbReference type="SUPFAM" id="SSF51735">
    <property type="entry name" value="NAD(P)-binding Rossmann-fold domains"/>
    <property type="match status" value="1"/>
</dbReference>
<dbReference type="PRINTS" id="PR00080">
    <property type="entry name" value="SDRFAMILY"/>
</dbReference>
<feature type="transmembrane region" description="Helical" evidence="3">
    <location>
        <begin position="70"/>
        <end position="87"/>
    </location>
</feature>
<reference evidence="4 5" key="1">
    <citation type="submission" date="2024-02" db="EMBL/GenBank/DDBJ databases">
        <title>FIRST GENOME SEQUENCES OF Leishmania (Viannia) shawi, Leishmania (Viannia) lindenbergi AND Leishmania (Viannia) utingensis.</title>
        <authorList>
            <person name="Resadore F."/>
            <person name="Custodio M.G.F."/>
            <person name="Boite M.C."/>
            <person name="Cupolillo E."/>
            <person name="Ferreira G.E.M."/>
        </authorList>
    </citation>
    <scope>NUCLEOTIDE SEQUENCE [LARGE SCALE GENOMIC DNA]</scope>
    <source>
        <strain evidence="4 5">MHOM/BR/1966/M15733</strain>
    </source>
</reference>
<evidence type="ECO:0000256" key="2">
    <source>
        <dbReference type="RuleBase" id="RU000363"/>
    </source>
</evidence>
<organism evidence="4 5">
    <name type="scientific">Leishmania lindenbergi</name>
    <dbReference type="NCBI Taxonomy" id="651832"/>
    <lineage>
        <taxon>Eukaryota</taxon>
        <taxon>Discoba</taxon>
        <taxon>Euglenozoa</taxon>
        <taxon>Kinetoplastea</taxon>
        <taxon>Metakinetoplastina</taxon>
        <taxon>Trypanosomatida</taxon>
        <taxon>Trypanosomatidae</taxon>
        <taxon>Leishmaniinae</taxon>
        <taxon>Leishmania</taxon>
    </lineage>
</organism>
<evidence type="ECO:0000256" key="3">
    <source>
        <dbReference type="SAM" id="Phobius"/>
    </source>
</evidence>